<gene>
    <name evidence="8 10" type="primary">bioC</name>
    <name evidence="10" type="ORF">D7V32_06615</name>
</gene>
<dbReference type="NCBIfam" id="TIGR02072">
    <property type="entry name" value="BioC"/>
    <property type="match status" value="1"/>
</dbReference>
<dbReference type="AlphaFoldDB" id="A0A3A8ED76"/>
<dbReference type="GO" id="GO:0009102">
    <property type="term" value="P:biotin biosynthetic process"/>
    <property type="evidence" value="ECO:0007669"/>
    <property type="project" value="UniProtKB-UniRule"/>
</dbReference>
<evidence type="ECO:0000256" key="7">
    <source>
        <dbReference type="ARBA" id="ARBA00022756"/>
    </source>
</evidence>
<feature type="domain" description="Methyltransferase type 11" evidence="9">
    <location>
        <begin position="49"/>
        <end position="144"/>
    </location>
</feature>
<dbReference type="InterPro" id="IPR011814">
    <property type="entry name" value="BioC"/>
</dbReference>
<comment type="function">
    <text evidence="8">Converts the free carboxyl group of a malonyl-thioester to its methyl ester by transfer of a methyl group from S-adenosyl-L-methionine (SAM). It allows to synthesize pimeloyl-ACP via the fatty acid synthetic pathway.</text>
</comment>
<evidence type="ECO:0000256" key="5">
    <source>
        <dbReference type="ARBA" id="ARBA00022679"/>
    </source>
</evidence>
<keyword evidence="6 8" id="KW-0949">S-adenosyl-L-methionine</keyword>
<dbReference type="EMBL" id="RAXV01000011">
    <property type="protein sequence ID" value="RKG32068.1"/>
    <property type="molecule type" value="Genomic_DNA"/>
</dbReference>
<dbReference type="UniPathway" id="UPA00078"/>
<dbReference type="InterPro" id="IPR013216">
    <property type="entry name" value="Methyltransf_11"/>
</dbReference>
<dbReference type="GO" id="GO:0010340">
    <property type="term" value="F:carboxyl-O-methyltransferase activity"/>
    <property type="evidence" value="ECO:0007669"/>
    <property type="project" value="UniProtKB-UniRule"/>
</dbReference>
<comment type="caution">
    <text evidence="10">The sequence shown here is derived from an EMBL/GenBank/DDBJ whole genome shotgun (WGS) entry which is preliminary data.</text>
</comment>
<sequence>MLDKSQIKQRFSKAVLTYDQQAVVQKRICIELAGLMGQYVGQKHWHQALEIGCGTGMLTQEVLKHCSIDTLYLNDLSENIAALQDAAFLQQTHTHLLMGDIEQLALPQNLDLVISSSALQWMSDLPQLFSKIYDALKPQGYFVFSSFGTENLREMKQLTGCGLEYFEIHILQRFLMDCGFEFVMMKQEVQPLYFEHPRDVLQHIKATGVTATAQHRWTKSALQQFYRDYAQFVHAPDSEALQYPLTYHPIQCIVRKK</sequence>
<evidence type="ECO:0000313" key="11">
    <source>
        <dbReference type="Proteomes" id="UP000282388"/>
    </source>
</evidence>
<organism evidence="10 11">
    <name type="scientific">Acinetobacter tianfuensis</name>
    <dbReference type="NCBI Taxonomy" id="2419603"/>
    <lineage>
        <taxon>Bacteria</taxon>
        <taxon>Pseudomonadati</taxon>
        <taxon>Pseudomonadota</taxon>
        <taxon>Gammaproteobacteria</taxon>
        <taxon>Moraxellales</taxon>
        <taxon>Moraxellaceae</taxon>
        <taxon>Acinetobacter</taxon>
    </lineage>
</organism>
<evidence type="ECO:0000256" key="3">
    <source>
        <dbReference type="ARBA" id="ARBA00012327"/>
    </source>
</evidence>
<keyword evidence="4 8" id="KW-0489">Methyltransferase</keyword>
<dbReference type="Gene3D" id="3.40.50.150">
    <property type="entry name" value="Vaccinia Virus protein VP39"/>
    <property type="match status" value="1"/>
</dbReference>
<dbReference type="PANTHER" id="PTHR13090:SF1">
    <property type="entry name" value="ARGININE-HYDROXYLASE NDUFAF5, MITOCHONDRIAL"/>
    <property type="match status" value="1"/>
</dbReference>
<dbReference type="PANTHER" id="PTHR13090">
    <property type="entry name" value="ARGININE-HYDROXYLASE NDUFAF5, MITOCHONDRIAL"/>
    <property type="match status" value="1"/>
</dbReference>
<evidence type="ECO:0000256" key="2">
    <source>
        <dbReference type="ARBA" id="ARBA00004746"/>
    </source>
</evidence>
<dbReference type="CDD" id="cd02440">
    <property type="entry name" value="AdoMet_MTases"/>
    <property type="match status" value="1"/>
</dbReference>
<comment type="similarity">
    <text evidence="8">Belongs to the methyltransferase superfamily.</text>
</comment>
<evidence type="ECO:0000256" key="4">
    <source>
        <dbReference type="ARBA" id="ARBA00022603"/>
    </source>
</evidence>
<dbReference type="HAMAP" id="MF_00835">
    <property type="entry name" value="BioC"/>
    <property type="match status" value="1"/>
</dbReference>
<dbReference type="SUPFAM" id="SSF53335">
    <property type="entry name" value="S-adenosyl-L-methionine-dependent methyltransferases"/>
    <property type="match status" value="1"/>
</dbReference>
<dbReference type="InterPro" id="IPR050602">
    <property type="entry name" value="Malonyl-ACP_OMT"/>
</dbReference>
<proteinExistence type="inferred from homology"/>
<dbReference type="Proteomes" id="UP000282388">
    <property type="component" value="Unassembled WGS sequence"/>
</dbReference>
<keyword evidence="11" id="KW-1185">Reference proteome</keyword>
<comment type="catalytic activity">
    <reaction evidence="1 8">
        <text>malonyl-[ACP] + S-adenosyl-L-methionine = malonyl-[ACP] methyl ester + S-adenosyl-L-homocysteine</text>
        <dbReference type="Rhea" id="RHEA:17105"/>
        <dbReference type="Rhea" id="RHEA-COMP:9623"/>
        <dbReference type="Rhea" id="RHEA-COMP:9954"/>
        <dbReference type="ChEBI" id="CHEBI:57856"/>
        <dbReference type="ChEBI" id="CHEBI:59789"/>
        <dbReference type="ChEBI" id="CHEBI:78449"/>
        <dbReference type="ChEBI" id="CHEBI:78845"/>
        <dbReference type="EC" id="2.1.1.197"/>
    </reaction>
</comment>
<comment type="pathway">
    <text evidence="2 8">Cofactor biosynthesis; biotin biosynthesis.</text>
</comment>
<dbReference type="EC" id="2.1.1.197" evidence="3 8"/>
<name>A0A3A8ED76_9GAMM</name>
<dbReference type="GO" id="GO:0032259">
    <property type="term" value="P:methylation"/>
    <property type="evidence" value="ECO:0007669"/>
    <property type="project" value="UniProtKB-KW"/>
</dbReference>
<protein>
    <recommendedName>
        <fullName evidence="3 8">Malonyl-[acyl-carrier protein] O-methyltransferase</fullName>
        <shortName evidence="8">Malonyl-ACP O-methyltransferase</shortName>
        <ecNumber evidence="3 8">2.1.1.197</ecNumber>
    </recommendedName>
    <alternativeName>
        <fullName evidence="8">Biotin synthesis protein BioC</fullName>
    </alternativeName>
</protein>
<dbReference type="RefSeq" id="WP_120402099.1">
    <property type="nucleotide sequence ID" value="NZ_RAXV01000011.1"/>
</dbReference>
<accession>A0A3A8ED76</accession>
<evidence type="ECO:0000313" key="10">
    <source>
        <dbReference type="EMBL" id="RKG32068.1"/>
    </source>
</evidence>
<evidence type="ECO:0000256" key="6">
    <source>
        <dbReference type="ARBA" id="ARBA00022691"/>
    </source>
</evidence>
<reference evidence="10 11" key="1">
    <citation type="submission" date="2018-09" db="EMBL/GenBank/DDBJ databases">
        <title>The draft genome of Acinetobacter spp. strains.</title>
        <authorList>
            <person name="Qin J."/>
            <person name="Feng Y."/>
            <person name="Zong Z."/>
        </authorList>
    </citation>
    <scope>NUCLEOTIDE SEQUENCE [LARGE SCALE GENOMIC DNA]</scope>
    <source>
        <strain evidence="10 11">WCHAc060012</strain>
    </source>
</reference>
<evidence type="ECO:0000256" key="8">
    <source>
        <dbReference type="HAMAP-Rule" id="MF_00835"/>
    </source>
</evidence>
<dbReference type="Pfam" id="PF08241">
    <property type="entry name" value="Methyltransf_11"/>
    <property type="match status" value="1"/>
</dbReference>
<keyword evidence="7 8" id="KW-0093">Biotin biosynthesis</keyword>
<dbReference type="GO" id="GO:0008757">
    <property type="term" value="F:S-adenosylmethionine-dependent methyltransferase activity"/>
    <property type="evidence" value="ECO:0007669"/>
    <property type="project" value="InterPro"/>
</dbReference>
<dbReference type="InterPro" id="IPR029063">
    <property type="entry name" value="SAM-dependent_MTases_sf"/>
</dbReference>
<dbReference type="GO" id="GO:0102130">
    <property type="term" value="F:malonyl-CoA methyltransferase activity"/>
    <property type="evidence" value="ECO:0007669"/>
    <property type="project" value="UniProtKB-EC"/>
</dbReference>
<evidence type="ECO:0000259" key="9">
    <source>
        <dbReference type="Pfam" id="PF08241"/>
    </source>
</evidence>
<evidence type="ECO:0000256" key="1">
    <source>
        <dbReference type="ARBA" id="ARBA00000852"/>
    </source>
</evidence>
<dbReference type="OrthoDB" id="9760689at2"/>
<keyword evidence="5 8" id="KW-0808">Transferase</keyword>